<reference evidence="2" key="1">
    <citation type="submission" date="2016-10" db="EMBL/GenBank/DDBJ databases">
        <authorList>
            <person name="Varghese N."/>
            <person name="Submissions S."/>
        </authorList>
    </citation>
    <scope>NUCLEOTIDE SEQUENCE [LARGE SCALE GENOMIC DNA]</scope>
    <source>
        <strain evidence="2">DSM 1565</strain>
    </source>
</reference>
<evidence type="ECO:0000313" key="2">
    <source>
        <dbReference type="Proteomes" id="UP000199423"/>
    </source>
</evidence>
<accession>A0A1I7NC74</accession>
<dbReference type="AlphaFoldDB" id="A0A1I7NC74"/>
<dbReference type="Proteomes" id="UP000199423">
    <property type="component" value="Unassembled WGS sequence"/>
</dbReference>
<evidence type="ECO:0000313" key="1">
    <source>
        <dbReference type="EMBL" id="SFV32262.1"/>
    </source>
</evidence>
<proteinExistence type="predicted"/>
<dbReference type="EMBL" id="FPCH01000002">
    <property type="protein sequence ID" value="SFV32262.1"/>
    <property type="molecule type" value="Genomic_DNA"/>
</dbReference>
<dbReference type="STRING" id="51670.SAMN04488557_1536"/>
<keyword evidence="2" id="KW-1185">Reference proteome</keyword>
<name>A0A1I7NC74_9HYPH</name>
<protein>
    <submittedName>
        <fullName evidence="1">Uncharacterized protein</fullName>
    </submittedName>
</protein>
<organism evidence="1 2">
    <name type="scientific">Hyphomicrobium facile</name>
    <dbReference type="NCBI Taxonomy" id="51670"/>
    <lineage>
        <taxon>Bacteria</taxon>
        <taxon>Pseudomonadati</taxon>
        <taxon>Pseudomonadota</taxon>
        <taxon>Alphaproteobacteria</taxon>
        <taxon>Hyphomicrobiales</taxon>
        <taxon>Hyphomicrobiaceae</taxon>
        <taxon>Hyphomicrobium</taxon>
    </lineage>
</organism>
<sequence length="73" mass="7668">MAYFVTFGAIPVAIGNEHPSLDAALEEACRLIAGGQSDVAIQFGDGRSISGNDLIRCCTGEQTVGDHLFKKSP</sequence>
<gene>
    <name evidence="1" type="ORF">SAMN04488557_1536</name>
</gene>